<feature type="region of interest" description="Disordered" evidence="1">
    <location>
        <begin position="341"/>
        <end position="366"/>
    </location>
</feature>
<dbReference type="Proteomes" id="UP001169217">
    <property type="component" value="Unassembled WGS sequence"/>
</dbReference>
<gene>
    <name evidence="3" type="ORF">CLIM01_12831</name>
</gene>
<evidence type="ECO:0000313" key="4">
    <source>
        <dbReference type="Proteomes" id="UP001169217"/>
    </source>
</evidence>
<comment type="caution">
    <text evidence="3">The sequence shown here is derived from an EMBL/GenBank/DDBJ whole genome shotgun (WGS) entry which is preliminary data.</text>
</comment>
<evidence type="ECO:0000256" key="1">
    <source>
        <dbReference type="SAM" id="MobiDB-lite"/>
    </source>
</evidence>
<feature type="domain" description="PRISE-like Rossmann-fold" evidence="2">
    <location>
        <begin position="4"/>
        <end position="90"/>
    </location>
</feature>
<keyword evidence="4" id="KW-1185">Reference proteome</keyword>
<name>A0ABQ9PF53_9PEZI</name>
<dbReference type="PANTHER" id="PTHR32487:SF8">
    <property type="entry name" value="NAD-DEPENDENT EPIMERASE_DEHYDRATASE DOMAIN-CONTAINING PROTEIN"/>
    <property type="match status" value="1"/>
</dbReference>
<evidence type="ECO:0000313" key="3">
    <source>
        <dbReference type="EMBL" id="KAK0369807.1"/>
    </source>
</evidence>
<dbReference type="Pfam" id="PF22917">
    <property type="entry name" value="PRISE"/>
    <property type="match status" value="2"/>
</dbReference>
<dbReference type="CDD" id="cd08948">
    <property type="entry name" value="5beta-POR_like_SDR_a"/>
    <property type="match status" value="1"/>
</dbReference>
<organism evidence="3 4">
    <name type="scientific">Colletotrichum limetticola</name>
    <dbReference type="NCBI Taxonomy" id="1209924"/>
    <lineage>
        <taxon>Eukaryota</taxon>
        <taxon>Fungi</taxon>
        <taxon>Dikarya</taxon>
        <taxon>Ascomycota</taxon>
        <taxon>Pezizomycotina</taxon>
        <taxon>Sordariomycetes</taxon>
        <taxon>Hypocreomycetidae</taxon>
        <taxon>Glomerellales</taxon>
        <taxon>Glomerellaceae</taxon>
        <taxon>Colletotrichum</taxon>
        <taxon>Colletotrichum acutatum species complex</taxon>
    </lineage>
</organism>
<protein>
    <recommendedName>
        <fullName evidence="2">PRISE-like Rossmann-fold domain-containing protein</fullName>
    </recommendedName>
</protein>
<reference evidence="3" key="1">
    <citation type="submission" date="2023-04" db="EMBL/GenBank/DDBJ databases">
        <title>Colletotrichum limetticola genome sequence.</title>
        <authorList>
            <person name="Baroncelli R."/>
        </authorList>
    </citation>
    <scope>NUCLEOTIDE SEQUENCE</scope>
    <source>
        <strain evidence="3">KLA-Anderson</strain>
    </source>
</reference>
<proteinExistence type="predicted"/>
<accession>A0ABQ9PF53</accession>
<sequence length="448" mass="48630">MAHALILGASGISGWSLLNQARTYPTPTTFARITGTTNRPLTLEQARLPADDPRLALVSGIDFTKSVDEVAAALRDKVPDVETVSHVFYTGTYSSRESCMPCMRSRNGCVCVNVAYIDVDVSKGQAAAAAANTELLAVAVKAVEKVSPRLAFVVLQTGGKGYGLMYPDKVTLRTPLREDAPRIPRPWADEVFYYTQHDLLRDLSRGKNWTFSEIRPDVIVGFAPTSNAMNMARGIGIYLSVWRRVFGTTTTGAGGLGSGNRVEVEVPFPGSLRSYRATHTDTNQDVLSKMEIFAAVVNPEGCGGGRAFNVADGGAVISWSVVWPRLCERFGLIGVAPPPPPSSEAAIDAEAGTGTASGSTAPPPSMKDFIAEHDDAWVALAREHGLDEGAAREYNWDFLHVMLVECDFDREYDLTRVREVGFEEGVDTVEGYFVAWERMRSAKQLPTV</sequence>
<dbReference type="EMBL" id="JARUPT010000608">
    <property type="protein sequence ID" value="KAK0369807.1"/>
    <property type="molecule type" value="Genomic_DNA"/>
</dbReference>
<dbReference type="InterPro" id="IPR055222">
    <property type="entry name" value="PRISE-like_Rossmann-fold"/>
</dbReference>
<feature type="domain" description="PRISE-like Rossmann-fold" evidence="2">
    <location>
        <begin position="124"/>
        <end position="446"/>
    </location>
</feature>
<dbReference type="PANTHER" id="PTHR32487">
    <property type="entry name" value="3-OXO-DELTA(4,5)-STEROID 5-BETA-REDUCTASE"/>
    <property type="match status" value="1"/>
</dbReference>
<dbReference type="Gene3D" id="3.40.50.720">
    <property type="entry name" value="NAD(P)-binding Rossmann-like Domain"/>
    <property type="match status" value="1"/>
</dbReference>
<evidence type="ECO:0000259" key="2">
    <source>
        <dbReference type="Pfam" id="PF22917"/>
    </source>
</evidence>